<accession>A0A934VIH1</accession>
<gene>
    <name evidence="1" type="ORF">JIN78_13440</name>
</gene>
<evidence type="ECO:0000313" key="2">
    <source>
        <dbReference type="Proteomes" id="UP000604083"/>
    </source>
</evidence>
<reference evidence="1" key="1">
    <citation type="submission" date="2021-01" db="EMBL/GenBank/DDBJ databases">
        <title>Modified the classification status of verrucomicrobia.</title>
        <authorList>
            <person name="Feng X."/>
        </authorList>
    </citation>
    <scope>NUCLEOTIDE SEQUENCE</scope>
    <source>
        <strain evidence="1">KCTC 12986</strain>
    </source>
</reference>
<keyword evidence="2" id="KW-1185">Reference proteome</keyword>
<proteinExistence type="predicted"/>
<comment type="caution">
    <text evidence="1">The sequence shown here is derived from an EMBL/GenBank/DDBJ whole genome shotgun (WGS) entry which is preliminary data.</text>
</comment>
<dbReference type="EMBL" id="JAENIO010000040">
    <property type="protein sequence ID" value="MBK1835068.1"/>
    <property type="molecule type" value="Genomic_DNA"/>
</dbReference>
<dbReference type="Proteomes" id="UP000604083">
    <property type="component" value="Unassembled WGS sequence"/>
</dbReference>
<dbReference type="RefSeq" id="WP_200392504.1">
    <property type="nucleotide sequence ID" value="NZ_JAENIO010000040.1"/>
</dbReference>
<protein>
    <submittedName>
        <fullName evidence="1">Uncharacterized protein</fullName>
    </submittedName>
</protein>
<sequence>MKPSYRVADLVKGYYGRNGNNRPEIYREHYPESFGGRYAERSPGWKDDYVTLLEIAREHPAWRENEPDKACVMHVRTGDVIENSVEVDRLWREPYYEKGSTVRILYVMPQEYFLEVVEELKEDGIREVQIISSLHPLGRFEGTKSQDYLGRIRELFAQHSIETSLVMDRWADDDIVEACNAGLFVQTGGGYSRLITALRERKAGEWPSLVPIYPRHRPL</sequence>
<organism evidence="1 2">
    <name type="scientific">Roseibacillus ishigakijimensis</name>
    <dbReference type="NCBI Taxonomy" id="454146"/>
    <lineage>
        <taxon>Bacteria</taxon>
        <taxon>Pseudomonadati</taxon>
        <taxon>Verrucomicrobiota</taxon>
        <taxon>Verrucomicrobiia</taxon>
        <taxon>Verrucomicrobiales</taxon>
        <taxon>Verrucomicrobiaceae</taxon>
        <taxon>Roseibacillus</taxon>
    </lineage>
</organism>
<evidence type="ECO:0000313" key="1">
    <source>
        <dbReference type="EMBL" id="MBK1835068.1"/>
    </source>
</evidence>
<name>A0A934VIH1_9BACT</name>
<dbReference type="AlphaFoldDB" id="A0A934VIH1"/>